<evidence type="ECO:0000256" key="4">
    <source>
        <dbReference type="ARBA" id="ARBA00023319"/>
    </source>
</evidence>
<evidence type="ECO:0000256" key="2">
    <source>
        <dbReference type="ARBA" id="ARBA00023130"/>
    </source>
</evidence>
<dbReference type="Proteomes" id="UP000472274">
    <property type="component" value="Unplaced"/>
</dbReference>
<feature type="compositionally biased region" description="Basic and acidic residues" evidence="6">
    <location>
        <begin position="100"/>
        <end position="110"/>
    </location>
</feature>
<dbReference type="InParanoid" id="A0A674IY64"/>
<feature type="domain" description="Ig-like" evidence="7">
    <location>
        <begin position="1"/>
        <end position="102"/>
    </location>
</feature>
<dbReference type="InterPro" id="IPR007110">
    <property type="entry name" value="Ig-like_dom"/>
</dbReference>
<evidence type="ECO:0000256" key="1">
    <source>
        <dbReference type="ARBA" id="ARBA00022729"/>
    </source>
</evidence>
<keyword evidence="5" id="KW-1279">T cell receptor</keyword>
<keyword evidence="3" id="KW-0675">Receptor</keyword>
<keyword evidence="5" id="KW-0391">Immunity</keyword>
<feature type="region of interest" description="Disordered" evidence="6">
    <location>
        <begin position="97"/>
        <end position="129"/>
    </location>
</feature>
<dbReference type="InterPro" id="IPR013783">
    <property type="entry name" value="Ig-like_fold"/>
</dbReference>
<dbReference type="SMART" id="SM00406">
    <property type="entry name" value="IGv"/>
    <property type="match status" value="1"/>
</dbReference>
<keyword evidence="2" id="KW-1064">Adaptive immunity</keyword>
<keyword evidence="9" id="KW-1185">Reference proteome</keyword>
<reference evidence="8" key="2">
    <citation type="submission" date="2025-09" db="UniProtKB">
        <authorList>
            <consortium name="Ensembl"/>
        </authorList>
    </citation>
    <scope>IDENTIFICATION</scope>
</reference>
<evidence type="ECO:0000256" key="5">
    <source>
        <dbReference type="ARBA" id="ARBA00043266"/>
    </source>
</evidence>
<feature type="compositionally biased region" description="Basic and acidic residues" evidence="6">
    <location>
        <begin position="50"/>
        <end position="62"/>
    </location>
</feature>
<keyword evidence="4" id="KW-0393">Immunoglobulin domain</keyword>
<dbReference type="InterPro" id="IPR013106">
    <property type="entry name" value="Ig_V-set"/>
</dbReference>
<proteinExistence type="predicted"/>
<sequence>VTQTDGSVIISQGDSVRLNCTYQISGVPYPFWYVQFPNQPPQLFLRDAGREDSDEGIRKGFDAKTGNPPTSFHMWKPFSEVSDSGTYYCAVRHTVTRSSRVAERKPRRGSEGIGVDSGAEGGRGESAEL</sequence>
<evidence type="ECO:0000256" key="6">
    <source>
        <dbReference type="SAM" id="MobiDB-lite"/>
    </source>
</evidence>
<dbReference type="PANTHER" id="PTHR19367">
    <property type="entry name" value="T-CELL RECEPTOR ALPHA CHAIN V REGION"/>
    <property type="match status" value="1"/>
</dbReference>
<dbReference type="InterPro" id="IPR036179">
    <property type="entry name" value="Ig-like_dom_sf"/>
</dbReference>
<dbReference type="PANTHER" id="PTHR19367:SF18">
    <property type="entry name" value="T CELL RECEPTOR ALPHA VARIABLE 16"/>
    <property type="match status" value="1"/>
</dbReference>
<name>A0A674IY64_9SAUR</name>
<dbReference type="GO" id="GO:0002250">
    <property type="term" value="P:adaptive immune response"/>
    <property type="evidence" value="ECO:0007669"/>
    <property type="project" value="UniProtKB-KW"/>
</dbReference>
<dbReference type="InterPro" id="IPR051287">
    <property type="entry name" value="TCR_variable_region"/>
</dbReference>
<accession>A0A674IY64</accession>
<evidence type="ECO:0000313" key="9">
    <source>
        <dbReference type="Proteomes" id="UP000472274"/>
    </source>
</evidence>
<feature type="region of interest" description="Disordered" evidence="6">
    <location>
        <begin position="50"/>
        <end position="69"/>
    </location>
</feature>
<evidence type="ECO:0000259" key="7">
    <source>
        <dbReference type="PROSITE" id="PS50835"/>
    </source>
</evidence>
<dbReference type="GeneTree" id="ENSGT00940000153073"/>
<dbReference type="AlphaFoldDB" id="A0A674IY64"/>
<evidence type="ECO:0000313" key="8">
    <source>
        <dbReference type="Ensembl" id="ENSTMTP00000013263.1"/>
    </source>
</evidence>
<keyword evidence="1" id="KW-0732">Signal</keyword>
<dbReference type="Gene3D" id="2.60.40.10">
    <property type="entry name" value="Immunoglobulins"/>
    <property type="match status" value="1"/>
</dbReference>
<protein>
    <recommendedName>
        <fullName evidence="7">Ig-like domain-containing protein</fullName>
    </recommendedName>
</protein>
<dbReference type="PROSITE" id="PS50835">
    <property type="entry name" value="IG_LIKE"/>
    <property type="match status" value="1"/>
</dbReference>
<evidence type="ECO:0000256" key="3">
    <source>
        <dbReference type="ARBA" id="ARBA00023170"/>
    </source>
</evidence>
<dbReference type="GO" id="GO:0042101">
    <property type="term" value="C:T cell receptor complex"/>
    <property type="evidence" value="ECO:0007669"/>
    <property type="project" value="UniProtKB-KW"/>
</dbReference>
<reference evidence="8" key="1">
    <citation type="submission" date="2025-08" db="UniProtKB">
        <authorList>
            <consortium name="Ensembl"/>
        </authorList>
    </citation>
    <scope>IDENTIFICATION</scope>
</reference>
<organism evidence="8 9">
    <name type="scientific">Terrapene triunguis</name>
    <name type="common">Three-toed box turtle</name>
    <dbReference type="NCBI Taxonomy" id="2587831"/>
    <lineage>
        <taxon>Eukaryota</taxon>
        <taxon>Metazoa</taxon>
        <taxon>Chordata</taxon>
        <taxon>Craniata</taxon>
        <taxon>Vertebrata</taxon>
        <taxon>Euteleostomi</taxon>
        <taxon>Archelosauria</taxon>
        <taxon>Testudinata</taxon>
        <taxon>Testudines</taxon>
        <taxon>Cryptodira</taxon>
        <taxon>Durocryptodira</taxon>
        <taxon>Testudinoidea</taxon>
        <taxon>Emydidae</taxon>
        <taxon>Terrapene</taxon>
    </lineage>
</organism>
<dbReference type="Pfam" id="PF07686">
    <property type="entry name" value="V-set"/>
    <property type="match status" value="1"/>
</dbReference>
<dbReference type="SUPFAM" id="SSF48726">
    <property type="entry name" value="Immunoglobulin"/>
    <property type="match status" value="1"/>
</dbReference>
<dbReference type="Ensembl" id="ENSTMTT00000013717.1">
    <property type="protein sequence ID" value="ENSTMTP00000013263.1"/>
    <property type="gene ID" value="ENSTMTG00000009597.1"/>
</dbReference>